<name>A0A158MB50_9BORD</name>
<keyword evidence="1" id="KW-0808">Transferase</keyword>
<dbReference type="GeneID" id="93120232"/>
<dbReference type="EMBL" id="JFZZ01000006">
    <property type="protein sequence ID" value="KAL00385.1"/>
    <property type="molecule type" value="Genomic_DNA"/>
</dbReference>
<dbReference type="Proteomes" id="UP000026682">
    <property type="component" value="Unassembled WGS sequence"/>
</dbReference>
<comment type="caution">
    <text evidence="1">The sequence shown here is derived from an EMBL/GenBank/DDBJ whole genome shotgun (WGS) entry which is preliminary data.</text>
</comment>
<reference evidence="1 2" key="1">
    <citation type="submission" date="2014-03" db="EMBL/GenBank/DDBJ databases">
        <title>Genome sequence of Bordetella holmseii.</title>
        <authorList>
            <person name="Harvill E."/>
            <person name="Goodfield L.L."/>
            <person name="Ivanov Y."/>
            <person name="Meyer J.A."/>
            <person name="Newth C."/>
            <person name="Cassiday P."/>
            <person name="Tondella M.L."/>
            <person name="Liao P."/>
            <person name="Zimmerman J."/>
            <person name="Meert K."/>
            <person name="Wessel D."/>
            <person name="Berger J."/>
            <person name="Dean J.M."/>
            <person name="Holubkov R."/>
            <person name="Burr J."/>
            <person name="Liu T."/>
            <person name="Brinkac L.M."/>
            <person name="Sanka R."/>
            <person name="Kim M."/>
            <person name="Losada L."/>
        </authorList>
    </citation>
    <scope>NUCLEOTIDE SEQUENCE [LARGE SCALE GENOMIC DNA]</scope>
    <source>
        <strain evidence="1 2">CDC-H585-BH</strain>
    </source>
</reference>
<dbReference type="AlphaFoldDB" id="A0A158MB50"/>
<dbReference type="PATRIC" id="fig|1331206.3.peg.102"/>
<proteinExistence type="predicted"/>
<evidence type="ECO:0000313" key="2">
    <source>
        <dbReference type="Proteomes" id="UP000026682"/>
    </source>
</evidence>
<protein>
    <submittedName>
        <fullName evidence="1">Putative N-acetyltransferase YedL</fullName>
    </submittedName>
</protein>
<gene>
    <name evidence="1" type="ORF">L497_0926</name>
</gene>
<dbReference type="STRING" id="35814.BBB42_07990"/>
<dbReference type="GO" id="GO:0016740">
    <property type="term" value="F:transferase activity"/>
    <property type="evidence" value="ECO:0007669"/>
    <property type="project" value="UniProtKB-KW"/>
</dbReference>
<accession>A0A158MB50</accession>
<organism evidence="1 2">
    <name type="scientific">Bordetella holmesii CDC-H585-BH</name>
    <dbReference type="NCBI Taxonomy" id="1331206"/>
    <lineage>
        <taxon>Bacteria</taxon>
        <taxon>Pseudomonadati</taxon>
        <taxon>Pseudomonadota</taxon>
        <taxon>Betaproteobacteria</taxon>
        <taxon>Burkholderiales</taxon>
        <taxon>Alcaligenaceae</taxon>
        <taxon>Bordetella</taxon>
    </lineage>
</organism>
<dbReference type="RefSeq" id="WP_005013552.1">
    <property type="nucleotide sequence ID" value="NZ_JFZZ01000006.1"/>
</dbReference>
<evidence type="ECO:0000313" key="1">
    <source>
        <dbReference type="EMBL" id="KAL00385.1"/>
    </source>
</evidence>
<sequence>MGTAKYDHPGFVADTGVQGKFVIGVWCPHGYPAHIHIGRFNQGEVAEPNLRLRIPDGVFQSISDDMERLCRRALGQAIEDRLLVDADGGYQETRFRIDALPWSGPLTALSA</sequence>